<name>A0A916WYR0_9ACTN</name>
<reference evidence="1" key="2">
    <citation type="submission" date="2020-09" db="EMBL/GenBank/DDBJ databases">
        <authorList>
            <person name="Sun Q."/>
            <person name="Zhou Y."/>
        </authorList>
    </citation>
    <scope>NUCLEOTIDE SEQUENCE</scope>
    <source>
        <strain evidence="1">CGMCC 1.12827</strain>
    </source>
</reference>
<evidence type="ECO:0000313" key="1">
    <source>
        <dbReference type="EMBL" id="GGB40416.1"/>
    </source>
</evidence>
<dbReference type="RefSeq" id="WP_188587392.1">
    <property type="nucleotide sequence ID" value="NZ_BMGC01000025.1"/>
</dbReference>
<evidence type="ECO:0008006" key="3">
    <source>
        <dbReference type="Google" id="ProtNLM"/>
    </source>
</evidence>
<proteinExistence type="predicted"/>
<reference evidence="1" key="1">
    <citation type="journal article" date="2014" name="Int. J. Syst. Evol. Microbiol.">
        <title>Complete genome sequence of Corynebacterium casei LMG S-19264T (=DSM 44701T), isolated from a smear-ripened cheese.</title>
        <authorList>
            <consortium name="US DOE Joint Genome Institute (JGI-PGF)"/>
            <person name="Walter F."/>
            <person name="Albersmeier A."/>
            <person name="Kalinowski J."/>
            <person name="Ruckert C."/>
        </authorList>
    </citation>
    <scope>NUCLEOTIDE SEQUENCE</scope>
    <source>
        <strain evidence="1">CGMCC 1.12827</strain>
    </source>
</reference>
<keyword evidence="2" id="KW-1185">Reference proteome</keyword>
<protein>
    <recommendedName>
        <fullName evidence="3">SCP-2 sterol transfer family protein</fullName>
    </recommendedName>
</protein>
<sequence>MIVGTDESVTASVNAEAVLGTLPELARRVPEARELLGLLDRPVELTFAIRGRAPVSFTFTSTQIQGGKTGIGSTTHVALLLSSDRHFNKMMAGQAQPVPLAGPRGIRFLTQVFTPLTDLLGEYLRPTAAALADDDFRQVSTLLTLTTVAGAVVAVANNDRSGRFSADQMPDGRIDLEVGDDLRYQIDVTDHHFTLVTGDLQTPRAALRFADLDTAGAVLRGEISSMECMSDSRLAMRGMISMVDNLNRILDRVGAYLTD</sequence>
<accession>A0A916WYR0</accession>
<gene>
    <name evidence="1" type="ORF">GCM10011489_29990</name>
</gene>
<dbReference type="EMBL" id="BMGC01000025">
    <property type="protein sequence ID" value="GGB40416.1"/>
    <property type="molecule type" value="Genomic_DNA"/>
</dbReference>
<organism evidence="1 2">
    <name type="scientific">Gordonia jinhuaensis</name>
    <dbReference type="NCBI Taxonomy" id="1517702"/>
    <lineage>
        <taxon>Bacteria</taxon>
        <taxon>Bacillati</taxon>
        <taxon>Actinomycetota</taxon>
        <taxon>Actinomycetes</taxon>
        <taxon>Mycobacteriales</taxon>
        <taxon>Gordoniaceae</taxon>
        <taxon>Gordonia</taxon>
    </lineage>
</organism>
<comment type="caution">
    <text evidence="1">The sequence shown here is derived from an EMBL/GenBank/DDBJ whole genome shotgun (WGS) entry which is preliminary data.</text>
</comment>
<evidence type="ECO:0000313" key="2">
    <source>
        <dbReference type="Proteomes" id="UP000621454"/>
    </source>
</evidence>
<dbReference type="Proteomes" id="UP000621454">
    <property type="component" value="Unassembled WGS sequence"/>
</dbReference>
<dbReference type="AlphaFoldDB" id="A0A916WYR0"/>